<accession>A0A165HDC8</accession>
<evidence type="ECO:0000313" key="1">
    <source>
        <dbReference type="EMBL" id="KZT59153.1"/>
    </source>
</evidence>
<sequence length="61" mass="6907">MLRAQLRSVALSLATHRWAWLWVAQSRVVTLLPFGSSRPVPVRAETTPALPPMFFYRANQG</sequence>
<dbReference type="EMBL" id="KV423943">
    <property type="protein sequence ID" value="KZT59153.1"/>
    <property type="molecule type" value="Genomic_DNA"/>
</dbReference>
<proteinExistence type="predicted"/>
<evidence type="ECO:0000313" key="2">
    <source>
        <dbReference type="Proteomes" id="UP000076842"/>
    </source>
</evidence>
<dbReference type="Proteomes" id="UP000076842">
    <property type="component" value="Unassembled WGS sequence"/>
</dbReference>
<keyword evidence="2" id="KW-1185">Reference proteome</keyword>
<dbReference type="AlphaFoldDB" id="A0A165HDC8"/>
<gene>
    <name evidence="1" type="ORF">CALCODRAFT_493936</name>
</gene>
<name>A0A165HDC8_9BASI</name>
<reference evidence="1 2" key="1">
    <citation type="journal article" date="2016" name="Mol. Biol. Evol.">
        <title>Comparative Genomics of Early-Diverging Mushroom-Forming Fungi Provides Insights into the Origins of Lignocellulose Decay Capabilities.</title>
        <authorList>
            <person name="Nagy L.G."/>
            <person name="Riley R."/>
            <person name="Tritt A."/>
            <person name="Adam C."/>
            <person name="Daum C."/>
            <person name="Floudas D."/>
            <person name="Sun H."/>
            <person name="Yadav J.S."/>
            <person name="Pangilinan J."/>
            <person name="Larsson K.H."/>
            <person name="Matsuura K."/>
            <person name="Barry K."/>
            <person name="Labutti K."/>
            <person name="Kuo R."/>
            <person name="Ohm R.A."/>
            <person name="Bhattacharya S.S."/>
            <person name="Shirouzu T."/>
            <person name="Yoshinaga Y."/>
            <person name="Martin F.M."/>
            <person name="Grigoriev I.V."/>
            <person name="Hibbett D.S."/>
        </authorList>
    </citation>
    <scope>NUCLEOTIDE SEQUENCE [LARGE SCALE GENOMIC DNA]</scope>
    <source>
        <strain evidence="1 2">HHB12733</strain>
    </source>
</reference>
<organism evidence="1 2">
    <name type="scientific">Calocera cornea HHB12733</name>
    <dbReference type="NCBI Taxonomy" id="1353952"/>
    <lineage>
        <taxon>Eukaryota</taxon>
        <taxon>Fungi</taxon>
        <taxon>Dikarya</taxon>
        <taxon>Basidiomycota</taxon>
        <taxon>Agaricomycotina</taxon>
        <taxon>Dacrymycetes</taxon>
        <taxon>Dacrymycetales</taxon>
        <taxon>Dacrymycetaceae</taxon>
        <taxon>Calocera</taxon>
    </lineage>
</organism>
<protein>
    <submittedName>
        <fullName evidence="1">Uncharacterized protein</fullName>
    </submittedName>
</protein>
<dbReference type="InParanoid" id="A0A165HDC8"/>